<proteinExistence type="predicted"/>
<evidence type="ECO:0000313" key="2">
    <source>
        <dbReference type="Proteomes" id="UP001186974"/>
    </source>
</evidence>
<feature type="non-terminal residue" evidence="1">
    <location>
        <position position="219"/>
    </location>
</feature>
<dbReference type="EMBL" id="JAWDJW010005606">
    <property type="protein sequence ID" value="KAK3067136.1"/>
    <property type="molecule type" value="Genomic_DNA"/>
</dbReference>
<gene>
    <name evidence="1" type="ORF">LTS18_001292</name>
</gene>
<organism evidence="1 2">
    <name type="scientific">Coniosporium uncinatum</name>
    <dbReference type="NCBI Taxonomy" id="93489"/>
    <lineage>
        <taxon>Eukaryota</taxon>
        <taxon>Fungi</taxon>
        <taxon>Dikarya</taxon>
        <taxon>Ascomycota</taxon>
        <taxon>Pezizomycotina</taxon>
        <taxon>Dothideomycetes</taxon>
        <taxon>Dothideomycetes incertae sedis</taxon>
        <taxon>Coniosporium</taxon>
    </lineage>
</organism>
<sequence>MADHETKDIERATSAPLSPTVSTTVDIVDIEASEHEKPLQYASITSPKDKGRPSLTLDHVSSHVSNHDMAVHPVNSYIEPDDSIYDRLTPRRKTTIVAILSLCGFLAPISSTSILAAVPEVARTYNTTGTIINLSNAMYLVFMGLSPMFWGPIGTVYGRRAACIPCALLFFVFSIGTALAPNLAAYYIFRVLTAFQGTGFLIVGASTIGDIYRPVERAT</sequence>
<reference evidence="1" key="1">
    <citation type="submission" date="2024-09" db="EMBL/GenBank/DDBJ databases">
        <title>Black Yeasts Isolated from many extreme environments.</title>
        <authorList>
            <person name="Coleine C."/>
            <person name="Stajich J.E."/>
            <person name="Selbmann L."/>
        </authorList>
    </citation>
    <scope>NUCLEOTIDE SEQUENCE</scope>
    <source>
        <strain evidence="1">CCFEE 5737</strain>
    </source>
</reference>
<accession>A0ACC3DFF0</accession>
<protein>
    <submittedName>
        <fullName evidence="1">Uncharacterized protein</fullName>
    </submittedName>
</protein>
<name>A0ACC3DFF0_9PEZI</name>
<comment type="caution">
    <text evidence="1">The sequence shown here is derived from an EMBL/GenBank/DDBJ whole genome shotgun (WGS) entry which is preliminary data.</text>
</comment>
<dbReference type="Proteomes" id="UP001186974">
    <property type="component" value="Unassembled WGS sequence"/>
</dbReference>
<keyword evidence="2" id="KW-1185">Reference proteome</keyword>
<evidence type="ECO:0000313" key="1">
    <source>
        <dbReference type="EMBL" id="KAK3067136.1"/>
    </source>
</evidence>